<sequence>MESLVAVVVFVLAVAVYFLPTIIAFKRNHPSRVAILLVNLVFGFTVIVWFLCLVWACTNNGKSGQQAVTVFVQNSQSVGANDQMDIERAKAIIAAIIAASDKQNAARK</sequence>
<reference evidence="3" key="1">
    <citation type="submission" date="2019-06" db="EMBL/GenBank/DDBJ databases">
        <title>Complete Genome Sequence of Serratia marcescens Myophage MyoSmar.</title>
        <authorList>
            <person name="Cooper S."/>
            <person name="Nguyen Q."/>
            <person name="Newkirk H."/>
            <person name="Liu M."/>
            <person name="Cahill J."/>
            <person name="Ramsey J."/>
        </authorList>
    </citation>
    <scope>NUCLEOTIDE SEQUENCE [LARGE SCALE GENOMIC DNA]</scope>
</reference>
<proteinExistence type="predicted"/>
<keyword evidence="3" id="KW-1185">Reference proteome</keyword>
<evidence type="ECO:0000256" key="1">
    <source>
        <dbReference type="SAM" id="Phobius"/>
    </source>
</evidence>
<organism evidence="2 3">
    <name type="scientific">Serratia phage MyoSmar</name>
    <dbReference type="NCBI Taxonomy" id="2596673"/>
    <lineage>
        <taxon>Viruses</taxon>
        <taxon>Duplodnaviria</taxon>
        <taxon>Heunggongvirae</taxon>
        <taxon>Uroviricota</taxon>
        <taxon>Caudoviricetes</taxon>
        <taxon>Lindbergviridae</taxon>
        <taxon>Myosmarvirus</taxon>
        <taxon>Myosmarvirus myosmar</taxon>
    </lineage>
</organism>
<name>A0A5B9N5Z5_9CAUD</name>
<keyword evidence="1" id="KW-1133">Transmembrane helix</keyword>
<feature type="transmembrane region" description="Helical" evidence="1">
    <location>
        <begin position="37"/>
        <end position="56"/>
    </location>
</feature>
<evidence type="ECO:0000313" key="3">
    <source>
        <dbReference type="Proteomes" id="UP000322680"/>
    </source>
</evidence>
<accession>A0A5B9N5Z5</accession>
<protein>
    <submittedName>
        <fullName evidence="2">Superinfection immunity protein</fullName>
    </submittedName>
</protein>
<gene>
    <name evidence="2" type="ORF">CPT_MyoSmar_089</name>
</gene>
<dbReference type="EMBL" id="MN062189">
    <property type="protein sequence ID" value="QEG09538.1"/>
    <property type="molecule type" value="Genomic_DNA"/>
</dbReference>
<keyword evidence="1" id="KW-0812">Transmembrane</keyword>
<dbReference type="Proteomes" id="UP000322680">
    <property type="component" value="Segment"/>
</dbReference>
<dbReference type="InterPro" id="IPR016410">
    <property type="entry name" value="Phage_imm"/>
</dbReference>
<evidence type="ECO:0000313" key="2">
    <source>
        <dbReference type="EMBL" id="QEG09538.1"/>
    </source>
</evidence>
<keyword evidence="1" id="KW-0472">Membrane</keyword>
<feature type="transmembrane region" description="Helical" evidence="1">
    <location>
        <begin position="6"/>
        <end position="25"/>
    </location>
</feature>
<dbReference type="Pfam" id="PF14373">
    <property type="entry name" value="Imm_superinfect"/>
    <property type="match status" value="1"/>
</dbReference>